<dbReference type="PANTHER" id="PTHR36373:SF2">
    <property type="entry name" value="TPX2 CENTRAL DOMAIN-CONTAINING PROTEIN"/>
    <property type="match status" value="1"/>
</dbReference>
<dbReference type="EMBL" id="JAYWIO010000008">
    <property type="protein sequence ID" value="KAK7244646.1"/>
    <property type="molecule type" value="Genomic_DNA"/>
</dbReference>
<evidence type="ECO:0000313" key="2">
    <source>
        <dbReference type="EMBL" id="KAK7244646.1"/>
    </source>
</evidence>
<name>A0AAN9E2Y1_CROPI</name>
<reference evidence="2 3" key="1">
    <citation type="submission" date="2024-01" db="EMBL/GenBank/DDBJ databases">
        <title>The genomes of 5 underutilized Papilionoideae crops provide insights into root nodulation and disease resistanc.</title>
        <authorList>
            <person name="Yuan L."/>
        </authorList>
    </citation>
    <scope>NUCLEOTIDE SEQUENCE [LARGE SCALE GENOMIC DNA]</scope>
    <source>
        <strain evidence="2">ZHUSHIDOU_FW_LH</strain>
        <tissue evidence="2">Leaf</tissue>
    </source>
</reference>
<dbReference type="AlphaFoldDB" id="A0AAN9E2Y1"/>
<protein>
    <submittedName>
        <fullName evidence="2">Uncharacterized protein</fullName>
    </submittedName>
</protein>
<evidence type="ECO:0000313" key="3">
    <source>
        <dbReference type="Proteomes" id="UP001372338"/>
    </source>
</evidence>
<feature type="region of interest" description="Disordered" evidence="1">
    <location>
        <begin position="88"/>
        <end position="174"/>
    </location>
</feature>
<accession>A0AAN9E2Y1</accession>
<sequence length="253" mass="28471">MEPENIDWDNIDSTFTEDDTYENFDAPKWVDLSSSDELLDVDDEAWFCTHDCKHSKTAEDFHKSTATRNSKAKLLRFASFSEILPFRDRHRRQNSSAEESSNAKLSEKSKRPNCAGDFNEDSENKNPNFFAPIPKGGNNKPLMRSKREIPNPKHLNGSSKECPVKSDSKKPPQLRSTFSAQNLLGGREILSQITGFCSELKRLATRKSYSRKGAAEKGSTDSVVSEELKEEVVVKERVPLIAVKEGTILNNGK</sequence>
<keyword evidence="3" id="KW-1185">Reference proteome</keyword>
<dbReference type="Proteomes" id="UP001372338">
    <property type="component" value="Unassembled WGS sequence"/>
</dbReference>
<feature type="compositionally biased region" description="Polar residues" evidence="1">
    <location>
        <begin position="94"/>
        <end position="104"/>
    </location>
</feature>
<comment type="caution">
    <text evidence="2">The sequence shown here is derived from an EMBL/GenBank/DDBJ whole genome shotgun (WGS) entry which is preliminary data.</text>
</comment>
<dbReference type="PANTHER" id="PTHR36373">
    <property type="entry name" value="EXPRESSED PROTEIN"/>
    <property type="match status" value="1"/>
</dbReference>
<evidence type="ECO:0000256" key="1">
    <source>
        <dbReference type="SAM" id="MobiDB-lite"/>
    </source>
</evidence>
<organism evidence="2 3">
    <name type="scientific">Crotalaria pallida</name>
    <name type="common">Smooth rattlebox</name>
    <name type="synonym">Crotalaria striata</name>
    <dbReference type="NCBI Taxonomy" id="3830"/>
    <lineage>
        <taxon>Eukaryota</taxon>
        <taxon>Viridiplantae</taxon>
        <taxon>Streptophyta</taxon>
        <taxon>Embryophyta</taxon>
        <taxon>Tracheophyta</taxon>
        <taxon>Spermatophyta</taxon>
        <taxon>Magnoliopsida</taxon>
        <taxon>eudicotyledons</taxon>
        <taxon>Gunneridae</taxon>
        <taxon>Pentapetalae</taxon>
        <taxon>rosids</taxon>
        <taxon>fabids</taxon>
        <taxon>Fabales</taxon>
        <taxon>Fabaceae</taxon>
        <taxon>Papilionoideae</taxon>
        <taxon>50 kb inversion clade</taxon>
        <taxon>genistoids sensu lato</taxon>
        <taxon>core genistoids</taxon>
        <taxon>Crotalarieae</taxon>
        <taxon>Crotalaria</taxon>
    </lineage>
</organism>
<gene>
    <name evidence="2" type="ORF">RIF29_39471</name>
</gene>
<feature type="region of interest" description="Disordered" evidence="1">
    <location>
        <begin position="207"/>
        <end position="228"/>
    </location>
</feature>
<proteinExistence type="predicted"/>